<organism evidence="4">
    <name type="scientific">Anisakis simplex</name>
    <name type="common">Herring worm</name>
    <dbReference type="NCBI Taxonomy" id="6269"/>
    <lineage>
        <taxon>Eukaryota</taxon>
        <taxon>Metazoa</taxon>
        <taxon>Ecdysozoa</taxon>
        <taxon>Nematoda</taxon>
        <taxon>Chromadorea</taxon>
        <taxon>Rhabditida</taxon>
        <taxon>Spirurina</taxon>
        <taxon>Ascaridomorpha</taxon>
        <taxon>Ascaridoidea</taxon>
        <taxon>Anisakidae</taxon>
        <taxon>Anisakis</taxon>
        <taxon>Anisakis simplex complex</taxon>
    </lineage>
</organism>
<dbReference type="InterPro" id="IPR000242">
    <property type="entry name" value="PTP_cat"/>
</dbReference>
<dbReference type="WBParaSite" id="ASIM_0000748701-mRNA-1">
    <property type="protein sequence ID" value="ASIM_0000748701-mRNA-1"/>
    <property type="gene ID" value="ASIM_0000748701"/>
</dbReference>
<evidence type="ECO:0000313" key="4">
    <source>
        <dbReference type="WBParaSite" id="ASIM_0000748701-mRNA-1"/>
    </source>
</evidence>
<feature type="domain" description="Tyrosine-protein phosphatase" evidence="1">
    <location>
        <begin position="64"/>
        <end position="134"/>
    </location>
</feature>
<protein>
    <submittedName>
        <fullName evidence="4">Tyrosine-protein phosphatase non-receptor type (inferred by orthology to a C. elegans protein)</fullName>
    </submittedName>
</protein>
<dbReference type="GO" id="GO:0070374">
    <property type="term" value="P:positive regulation of ERK1 and ERK2 cascade"/>
    <property type="evidence" value="ECO:0007669"/>
    <property type="project" value="TreeGrafter"/>
</dbReference>
<name>A0A0M3JIM1_ANISI</name>
<dbReference type="OrthoDB" id="8815311at2759"/>
<keyword evidence="3" id="KW-1185">Reference proteome</keyword>
<dbReference type="AlphaFoldDB" id="A0A0M3JIM1"/>
<evidence type="ECO:0000259" key="1">
    <source>
        <dbReference type="PROSITE" id="PS50055"/>
    </source>
</evidence>
<dbReference type="Proteomes" id="UP000267096">
    <property type="component" value="Unassembled WGS sequence"/>
</dbReference>
<dbReference type="PANTHER" id="PTHR46559:SF3">
    <property type="entry name" value="TYROSINE-PROTEIN PHOSPHATASE NON-RECEPTOR TYPE"/>
    <property type="match status" value="1"/>
</dbReference>
<dbReference type="GO" id="GO:0005737">
    <property type="term" value="C:cytoplasm"/>
    <property type="evidence" value="ECO:0007669"/>
    <property type="project" value="TreeGrafter"/>
</dbReference>
<dbReference type="PANTHER" id="PTHR46559">
    <property type="entry name" value="TYROSINE-PROTEIN PHOSPHATASE NON-RECEPTOR TYPE 11"/>
    <property type="match status" value="1"/>
</dbReference>
<dbReference type="Pfam" id="PF00102">
    <property type="entry name" value="Y_phosphatase"/>
    <property type="match status" value="1"/>
</dbReference>
<dbReference type="Gene3D" id="3.90.190.10">
    <property type="entry name" value="Protein tyrosine phosphatase superfamily"/>
    <property type="match status" value="1"/>
</dbReference>
<evidence type="ECO:0000313" key="3">
    <source>
        <dbReference type="Proteomes" id="UP000267096"/>
    </source>
</evidence>
<accession>A0A0M3JIM1</accession>
<reference evidence="4" key="1">
    <citation type="submission" date="2017-02" db="UniProtKB">
        <authorList>
            <consortium name="WormBaseParasite"/>
        </authorList>
    </citation>
    <scope>IDENTIFICATION</scope>
</reference>
<proteinExistence type="predicted"/>
<dbReference type="GO" id="GO:0004726">
    <property type="term" value="F:non-membrane spanning protein tyrosine phosphatase activity"/>
    <property type="evidence" value="ECO:0007669"/>
    <property type="project" value="TreeGrafter"/>
</dbReference>
<reference evidence="2 3" key="2">
    <citation type="submission" date="2018-11" db="EMBL/GenBank/DDBJ databases">
        <authorList>
            <consortium name="Pathogen Informatics"/>
        </authorList>
    </citation>
    <scope>NUCLEOTIDE SEQUENCE [LARGE SCALE GENOMIC DNA]</scope>
</reference>
<dbReference type="EMBL" id="UYRR01017206">
    <property type="protein sequence ID" value="VDK28819.1"/>
    <property type="molecule type" value="Genomic_DNA"/>
</dbReference>
<dbReference type="GO" id="GO:0030971">
    <property type="term" value="F:receptor tyrosine kinase binding"/>
    <property type="evidence" value="ECO:0007669"/>
    <property type="project" value="TreeGrafter"/>
</dbReference>
<dbReference type="PROSITE" id="PS50055">
    <property type="entry name" value="TYR_PHOSPHATASE_PTP"/>
    <property type="match status" value="1"/>
</dbReference>
<dbReference type="InterPro" id="IPR029021">
    <property type="entry name" value="Prot-tyrosine_phosphatase-like"/>
</dbReference>
<dbReference type="GO" id="GO:0050839">
    <property type="term" value="F:cell adhesion molecule binding"/>
    <property type="evidence" value="ECO:0007669"/>
    <property type="project" value="TreeGrafter"/>
</dbReference>
<evidence type="ECO:0000313" key="2">
    <source>
        <dbReference type="EMBL" id="VDK28819.1"/>
    </source>
</evidence>
<dbReference type="SUPFAM" id="SSF52799">
    <property type="entry name" value="(Phosphotyrosine protein) phosphatases II"/>
    <property type="match status" value="1"/>
</dbReference>
<sequence>MLRVDSFENIFINNPELMKLYELSFHGCLFLLKPLPSTRVPATGIDDRFQRLKLVDRITGKDGFADEFEKLQQQEQPQFMSLREGRKTENVAKNRYKNIIPYDHTRIILKCSHDSQLHQQQQNCDDYINANRIE</sequence>
<gene>
    <name evidence="2" type="ORF">ASIM_LOCUS7255</name>
</gene>